<dbReference type="SUPFAM" id="SSF82171">
    <property type="entry name" value="DPP6 N-terminal domain-like"/>
    <property type="match status" value="1"/>
</dbReference>
<organism evidence="1 2">
    <name type="scientific">Pelomonas aquatica</name>
    <dbReference type="NCBI Taxonomy" id="431058"/>
    <lineage>
        <taxon>Bacteria</taxon>
        <taxon>Pseudomonadati</taxon>
        <taxon>Pseudomonadota</taxon>
        <taxon>Betaproteobacteria</taxon>
        <taxon>Burkholderiales</taxon>
        <taxon>Sphaerotilaceae</taxon>
        <taxon>Roseateles</taxon>
    </lineage>
</organism>
<dbReference type="EMBL" id="JAVDXQ010000006">
    <property type="protein sequence ID" value="MDR7298962.1"/>
    <property type="molecule type" value="Genomic_DNA"/>
</dbReference>
<comment type="caution">
    <text evidence="1">The sequence shown here is derived from an EMBL/GenBank/DDBJ whole genome shotgun (WGS) entry which is preliminary data.</text>
</comment>
<sequence length="341" mass="36820">MNSTWQAATVFDLQTGEMSRLPVSGLKAPGSGEGDEWQATTMSPRLLRFNDIQLATDPGPNARIAVFDSATSTTARHEWRVEGRVETQPLVSPDGTKALAFYRSSGSENPRLSILNLVTGTLVKQGSLLDGETILDNPVTWLPDGRYAYLVENRLIVSSPDSSTETEVARFTALPSNRTSNWTGYVSGQSSLVASPDGTRIAFSWVEKRGNGFDKHVWVAGVDGTGLRRLTKVPDETDPLTFRFVSPGWSPDGQWVVAHLDMSATQTAPVFPPSPYDDIPPPQTVSGTTGCGNSQIVIFSVGADREAISWPTLDATHGVRVKEADGKAAWLTSCSPVSWLP</sequence>
<dbReference type="Pfam" id="PF07676">
    <property type="entry name" value="PD40"/>
    <property type="match status" value="1"/>
</dbReference>
<dbReference type="Proteomes" id="UP001180536">
    <property type="component" value="Unassembled WGS sequence"/>
</dbReference>
<protein>
    <submittedName>
        <fullName evidence="1">Tol biopolymer transport system component</fullName>
    </submittedName>
</protein>
<keyword evidence="2" id="KW-1185">Reference proteome</keyword>
<dbReference type="InterPro" id="IPR011659">
    <property type="entry name" value="WD40"/>
</dbReference>
<gene>
    <name evidence="1" type="ORF">J2X16_004330</name>
</gene>
<name>A0ABU1ZEA1_9BURK</name>
<dbReference type="InterPro" id="IPR015943">
    <property type="entry name" value="WD40/YVTN_repeat-like_dom_sf"/>
</dbReference>
<proteinExistence type="predicted"/>
<accession>A0ABU1ZEA1</accession>
<dbReference type="Gene3D" id="2.120.10.60">
    <property type="entry name" value="Tricorn protease N-terminal domain"/>
    <property type="match status" value="1"/>
</dbReference>
<reference evidence="1 2" key="1">
    <citation type="submission" date="2023-07" db="EMBL/GenBank/DDBJ databases">
        <title>Sorghum-associated microbial communities from plants grown in Nebraska, USA.</title>
        <authorList>
            <person name="Schachtman D."/>
        </authorList>
    </citation>
    <scope>NUCLEOTIDE SEQUENCE [LARGE SCALE GENOMIC DNA]</scope>
    <source>
        <strain evidence="1 2">BE310</strain>
    </source>
</reference>
<evidence type="ECO:0000313" key="1">
    <source>
        <dbReference type="EMBL" id="MDR7298962.1"/>
    </source>
</evidence>
<dbReference type="Gene3D" id="2.130.10.10">
    <property type="entry name" value="YVTN repeat-like/Quinoprotein amine dehydrogenase"/>
    <property type="match status" value="1"/>
</dbReference>
<evidence type="ECO:0000313" key="2">
    <source>
        <dbReference type="Proteomes" id="UP001180536"/>
    </source>
</evidence>